<dbReference type="OrthoDB" id="547269at2"/>
<dbReference type="Pfam" id="PF06742">
    <property type="entry name" value="DUF1214"/>
    <property type="match status" value="1"/>
</dbReference>
<feature type="domain" description="DUF1254" evidence="3">
    <location>
        <begin position="63"/>
        <end position="116"/>
    </location>
</feature>
<dbReference type="Gene3D" id="2.60.120.1600">
    <property type="match status" value="1"/>
</dbReference>
<evidence type="ECO:0000259" key="3">
    <source>
        <dbReference type="Pfam" id="PF06863"/>
    </source>
</evidence>
<dbReference type="SUPFAM" id="SSF160935">
    <property type="entry name" value="VPA0735-like"/>
    <property type="match status" value="1"/>
</dbReference>
<evidence type="ECO:0008006" key="6">
    <source>
        <dbReference type="Google" id="ProtNLM"/>
    </source>
</evidence>
<name>A0A099KWY0_COLPS</name>
<dbReference type="InterPro" id="IPR010679">
    <property type="entry name" value="DUF1254"/>
</dbReference>
<dbReference type="PANTHER" id="PTHR36509:SF2">
    <property type="entry name" value="BLL3101 PROTEIN"/>
    <property type="match status" value="1"/>
</dbReference>
<dbReference type="AlphaFoldDB" id="A0A099KWY0"/>
<dbReference type="RefSeq" id="WP_033092849.1">
    <property type="nucleotide sequence ID" value="NZ_JQED01000007.1"/>
</dbReference>
<feature type="chain" id="PRO_5001957655" description="DUF1254 domain-containing protein" evidence="1">
    <location>
        <begin position="22"/>
        <end position="354"/>
    </location>
</feature>
<reference evidence="4 5" key="1">
    <citation type="submission" date="2014-08" db="EMBL/GenBank/DDBJ databases">
        <title>Genomic and Phenotypic Diversity of Colwellia psychrerythraea strains from Disparate Marine Basins.</title>
        <authorList>
            <person name="Techtmann S.M."/>
            <person name="Stelling S.C."/>
            <person name="Utturkar S.M."/>
            <person name="Alshibli N."/>
            <person name="Harris A."/>
            <person name="Brown S.D."/>
            <person name="Hazen T.C."/>
        </authorList>
    </citation>
    <scope>NUCLEOTIDE SEQUENCE [LARGE SCALE GENOMIC DNA]</scope>
    <source>
        <strain evidence="4 5">ND2E</strain>
    </source>
</reference>
<keyword evidence="1" id="KW-0732">Signal</keyword>
<evidence type="ECO:0000313" key="5">
    <source>
        <dbReference type="Proteomes" id="UP000029843"/>
    </source>
</evidence>
<feature type="domain" description="DUF1214" evidence="2">
    <location>
        <begin position="259"/>
        <end position="336"/>
    </location>
</feature>
<evidence type="ECO:0000259" key="2">
    <source>
        <dbReference type="Pfam" id="PF06742"/>
    </source>
</evidence>
<protein>
    <recommendedName>
        <fullName evidence="6">DUF1254 domain-containing protein</fullName>
    </recommendedName>
</protein>
<dbReference type="PATRIC" id="fig|28229.4.peg.1090"/>
<accession>A0A099KWY0</accession>
<dbReference type="Proteomes" id="UP000029843">
    <property type="component" value="Unassembled WGS sequence"/>
</dbReference>
<dbReference type="Pfam" id="PF06863">
    <property type="entry name" value="DUF1254"/>
    <property type="match status" value="1"/>
</dbReference>
<evidence type="ECO:0000313" key="4">
    <source>
        <dbReference type="EMBL" id="KGJ94133.1"/>
    </source>
</evidence>
<dbReference type="InterPro" id="IPR010621">
    <property type="entry name" value="DUF1214"/>
</dbReference>
<dbReference type="PANTHER" id="PTHR36509">
    <property type="entry name" value="BLL3101 PROTEIN"/>
    <property type="match status" value="1"/>
</dbReference>
<organism evidence="4 5">
    <name type="scientific">Colwellia psychrerythraea</name>
    <name type="common">Vibrio psychroerythus</name>
    <dbReference type="NCBI Taxonomy" id="28229"/>
    <lineage>
        <taxon>Bacteria</taxon>
        <taxon>Pseudomonadati</taxon>
        <taxon>Pseudomonadota</taxon>
        <taxon>Gammaproteobacteria</taxon>
        <taxon>Alteromonadales</taxon>
        <taxon>Colwelliaceae</taxon>
        <taxon>Colwellia</taxon>
    </lineage>
</organism>
<comment type="caution">
    <text evidence="4">The sequence shown here is derived from an EMBL/GenBank/DDBJ whole genome shotgun (WGS) entry which is preliminary data.</text>
</comment>
<feature type="signal peptide" evidence="1">
    <location>
        <begin position="1"/>
        <end position="21"/>
    </location>
</feature>
<proteinExistence type="predicted"/>
<evidence type="ECO:0000256" key="1">
    <source>
        <dbReference type="SAM" id="SignalP"/>
    </source>
</evidence>
<sequence precursor="true">MKKLVLASAISISLLSLSAIADGNMTSSLKDFFSDKGTTVTQDNYPTLETARQMVKNQDLVGVNNILHKRELTPTDKQPVVRMNRDTYYSMAVVDVSQGAYITMPDIPKGKYMSVEGITEDHRIQPMVYGGGTFNLTTHTGDHLYLVIRLDATFSKEEKKMYQDQMKITAKSNKPFTTEHVDKTSFHNVEKSLKAKMPMLLKTGGPEATFGMFTAPTDSSKELFVKEKYAVGAAIGWGGAQLIDNIYEVSGNYPADTCHQMTFEDPKNKAFWSVTVYNKQGFMFGKLANASSNTAIPNKDGTYTVSFGCGKGAINNIPTKNDSGVFNLAMRHYIPSDRVRIDGYRLIPLIKAVD</sequence>
<dbReference type="EMBL" id="JQED01000007">
    <property type="protein sequence ID" value="KGJ94133.1"/>
    <property type="molecule type" value="Genomic_DNA"/>
</dbReference>
<gene>
    <name evidence="4" type="ORF">ND2E_2066</name>
</gene>